<evidence type="ECO:0000259" key="7">
    <source>
        <dbReference type="PROSITE" id="PS50850"/>
    </source>
</evidence>
<keyword evidence="5 6" id="KW-0472">Membrane</keyword>
<dbReference type="GO" id="GO:0022857">
    <property type="term" value="F:transmembrane transporter activity"/>
    <property type="evidence" value="ECO:0007669"/>
    <property type="project" value="InterPro"/>
</dbReference>
<feature type="transmembrane region" description="Helical" evidence="6">
    <location>
        <begin position="293"/>
        <end position="315"/>
    </location>
</feature>
<organism evidence="8">
    <name type="scientific">freshwater metagenome</name>
    <dbReference type="NCBI Taxonomy" id="449393"/>
    <lineage>
        <taxon>unclassified sequences</taxon>
        <taxon>metagenomes</taxon>
        <taxon>ecological metagenomes</taxon>
    </lineage>
</organism>
<dbReference type="CDD" id="cd06173">
    <property type="entry name" value="MFS_MefA_like"/>
    <property type="match status" value="1"/>
</dbReference>
<feature type="transmembrane region" description="Helical" evidence="6">
    <location>
        <begin position="131"/>
        <end position="153"/>
    </location>
</feature>
<keyword evidence="3 6" id="KW-0812">Transmembrane</keyword>
<evidence type="ECO:0000256" key="1">
    <source>
        <dbReference type="ARBA" id="ARBA00004651"/>
    </source>
</evidence>
<dbReference type="PROSITE" id="PS50850">
    <property type="entry name" value="MFS"/>
    <property type="match status" value="1"/>
</dbReference>
<feature type="transmembrane region" description="Helical" evidence="6">
    <location>
        <begin position="165"/>
        <end position="188"/>
    </location>
</feature>
<reference evidence="8" key="1">
    <citation type="submission" date="2020-05" db="EMBL/GenBank/DDBJ databases">
        <authorList>
            <person name="Chiriac C."/>
            <person name="Salcher M."/>
            <person name="Ghai R."/>
            <person name="Kavagutti S V."/>
        </authorList>
    </citation>
    <scope>NUCLEOTIDE SEQUENCE</scope>
</reference>
<gene>
    <name evidence="8" type="ORF">UFOPK3204_01846</name>
</gene>
<sequence length="450" mass="46752">MAEAYSFEWLVIAACNVNRVVALPALREVLARPDFRKLWSVRLVGQFSDGLLQAALATFVLFSPERQPDAVKVAAAFAILYLPYSAIGPFAGVFLDRWRRRDVLVRANLLKALVTLPVVAFVLAGNDGLGLGVTVLTVLGIGRFVLAGLSASLPHVVDGRDLVTANALTPTSGTIAAAIGALVGVTVRSVVGGGDFGSEVILILAAIGFALAGVLALRIGKDTLGPSGEKPADSIRGVVSGLVDGLRVLGQDRIPRRAITVVGMHRIAFGVLTAGALLLVRETFNETVQADSALGQFAIITAAAAIGALIGAVLTPGATRRYGAVRWSGFALLQAGTLGAGLIFIGAVTPAFAALLGGALSMGFAGQSVKVCSDTLIQRHIPDDHLGRVFALFDMIVNVALVFGITLMAFISPISGQAPWAYAGVGVLLISTAAWYQRGKSNRLPSHTDS</sequence>
<name>A0A6J7ASE6_9ZZZZ</name>
<dbReference type="InterPro" id="IPR020846">
    <property type="entry name" value="MFS_dom"/>
</dbReference>
<evidence type="ECO:0000256" key="2">
    <source>
        <dbReference type="ARBA" id="ARBA00022475"/>
    </source>
</evidence>
<evidence type="ECO:0000313" key="8">
    <source>
        <dbReference type="EMBL" id="CAB4835814.1"/>
    </source>
</evidence>
<evidence type="ECO:0000256" key="6">
    <source>
        <dbReference type="SAM" id="Phobius"/>
    </source>
</evidence>
<dbReference type="PANTHER" id="PTHR23513">
    <property type="entry name" value="INTEGRAL MEMBRANE EFFLUX PROTEIN-RELATED"/>
    <property type="match status" value="1"/>
</dbReference>
<feature type="transmembrane region" description="Helical" evidence="6">
    <location>
        <begin position="200"/>
        <end position="220"/>
    </location>
</feature>
<keyword evidence="4 6" id="KW-1133">Transmembrane helix</keyword>
<feature type="transmembrane region" description="Helical" evidence="6">
    <location>
        <begin position="258"/>
        <end position="281"/>
    </location>
</feature>
<accession>A0A6J7ASE6</accession>
<dbReference type="AlphaFoldDB" id="A0A6J7ASE6"/>
<dbReference type="InterPro" id="IPR036259">
    <property type="entry name" value="MFS_trans_sf"/>
</dbReference>
<dbReference type="Gene3D" id="1.20.1250.20">
    <property type="entry name" value="MFS general substrate transporter like domains"/>
    <property type="match status" value="1"/>
</dbReference>
<dbReference type="SUPFAM" id="SSF103473">
    <property type="entry name" value="MFS general substrate transporter"/>
    <property type="match status" value="1"/>
</dbReference>
<evidence type="ECO:0000256" key="4">
    <source>
        <dbReference type="ARBA" id="ARBA00022989"/>
    </source>
</evidence>
<dbReference type="PANTHER" id="PTHR23513:SF17">
    <property type="entry name" value="MEMBRANE PROTEIN"/>
    <property type="match status" value="1"/>
</dbReference>
<feature type="transmembrane region" description="Helical" evidence="6">
    <location>
        <begin position="74"/>
        <end position="95"/>
    </location>
</feature>
<proteinExistence type="predicted"/>
<feature type="transmembrane region" description="Helical" evidence="6">
    <location>
        <begin position="417"/>
        <end position="436"/>
    </location>
</feature>
<feature type="transmembrane region" description="Helical" evidence="6">
    <location>
        <begin position="389"/>
        <end position="411"/>
    </location>
</feature>
<keyword evidence="2" id="KW-1003">Cell membrane</keyword>
<feature type="transmembrane region" description="Helical" evidence="6">
    <location>
        <begin position="107"/>
        <end position="125"/>
    </location>
</feature>
<comment type="subcellular location">
    <subcellularLocation>
        <location evidence="1">Cell membrane</location>
        <topology evidence="1">Multi-pass membrane protein</topology>
    </subcellularLocation>
</comment>
<dbReference type="EMBL" id="CAFABK010000153">
    <property type="protein sequence ID" value="CAB4835814.1"/>
    <property type="molecule type" value="Genomic_DNA"/>
</dbReference>
<evidence type="ECO:0000256" key="3">
    <source>
        <dbReference type="ARBA" id="ARBA00022692"/>
    </source>
</evidence>
<dbReference type="GO" id="GO:0005886">
    <property type="term" value="C:plasma membrane"/>
    <property type="evidence" value="ECO:0007669"/>
    <property type="project" value="UniProtKB-SubCell"/>
</dbReference>
<feature type="domain" description="Major facilitator superfamily (MFS) profile" evidence="7">
    <location>
        <begin position="201"/>
        <end position="450"/>
    </location>
</feature>
<protein>
    <submittedName>
        <fullName evidence="8">Unannotated protein</fullName>
    </submittedName>
</protein>
<evidence type="ECO:0000256" key="5">
    <source>
        <dbReference type="ARBA" id="ARBA00023136"/>
    </source>
</evidence>